<dbReference type="InterPro" id="IPR037293">
    <property type="entry name" value="Gal_Oxidase_central_sf"/>
</dbReference>
<dbReference type="OrthoDB" id="45365at2759"/>
<dbReference type="GeneID" id="103311801"/>
<dbReference type="SMART" id="SM00612">
    <property type="entry name" value="Kelch"/>
    <property type="match status" value="2"/>
</dbReference>
<keyword evidence="2" id="KW-0677">Repeat</keyword>
<organism evidence="3 4">
    <name type="scientific">Acyrthosiphon pisum</name>
    <name type="common">Pea aphid</name>
    <dbReference type="NCBI Taxonomy" id="7029"/>
    <lineage>
        <taxon>Eukaryota</taxon>
        <taxon>Metazoa</taxon>
        <taxon>Ecdysozoa</taxon>
        <taxon>Arthropoda</taxon>
        <taxon>Hexapoda</taxon>
        <taxon>Insecta</taxon>
        <taxon>Pterygota</taxon>
        <taxon>Neoptera</taxon>
        <taxon>Paraneoptera</taxon>
        <taxon>Hemiptera</taxon>
        <taxon>Sternorrhyncha</taxon>
        <taxon>Aphidomorpha</taxon>
        <taxon>Aphidoidea</taxon>
        <taxon>Aphididae</taxon>
        <taxon>Macrosiphini</taxon>
        <taxon>Acyrthosiphon</taxon>
    </lineage>
</organism>
<evidence type="ECO:0000313" key="4">
    <source>
        <dbReference type="Proteomes" id="UP000007819"/>
    </source>
</evidence>
<reference evidence="3" key="2">
    <citation type="submission" date="2022-06" db="UniProtKB">
        <authorList>
            <consortium name="EnsemblMetazoa"/>
        </authorList>
    </citation>
    <scope>IDENTIFICATION</scope>
</reference>
<dbReference type="RefSeq" id="XP_008189737.2">
    <property type="nucleotide sequence ID" value="XM_008191515.3"/>
</dbReference>
<dbReference type="AlphaFoldDB" id="A0A8R2FE57"/>
<keyword evidence="1" id="KW-0880">Kelch repeat</keyword>
<dbReference type="PANTHER" id="PTHR46344">
    <property type="entry name" value="OS02G0202900 PROTEIN"/>
    <property type="match status" value="1"/>
</dbReference>
<evidence type="ECO:0000256" key="1">
    <source>
        <dbReference type="ARBA" id="ARBA00022441"/>
    </source>
</evidence>
<dbReference type="PANTHER" id="PTHR46344:SF19">
    <property type="entry name" value="F-BOX DOMAIN-CONTAINING PROTEIN"/>
    <property type="match status" value="1"/>
</dbReference>
<dbReference type="InterPro" id="IPR006652">
    <property type="entry name" value="Kelch_1"/>
</dbReference>
<protein>
    <submittedName>
        <fullName evidence="3">Uncharacterized protein</fullName>
    </submittedName>
</protein>
<dbReference type="InterPro" id="IPR015915">
    <property type="entry name" value="Kelch-typ_b-propeller"/>
</dbReference>
<evidence type="ECO:0000256" key="2">
    <source>
        <dbReference type="ARBA" id="ARBA00022737"/>
    </source>
</evidence>
<dbReference type="SUPFAM" id="SSF117281">
    <property type="entry name" value="Kelch motif"/>
    <property type="match status" value="1"/>
</dbReference>
<dbReference type="Proteomes" id="UP000007819">
    <property type="component" value="Unassembled WGS sequence"/>
</dbReference>
<name>A0A8R2FE57_ACYPI</name>
<keyword evidence="4" id="KW-1185">Reference proteome</keyword>
<dbReference type="KEGG" id="api:103311801"/>
<evidence type="ECO:0000313" key="3">
    <source>
        <dbReference type="EnsemblMetazoa" id="XP_008189737.2"/>
    </source>
</evidence>
<dbReference type="Gene3D" id="2.130.10.80">
    <property type="entry name" value="Galactose oxidase/kelch, beta-propeller"/>
    <property type="match status" value="1"/>
</dbReference>
<sequence length="91" mass="10453">MFYYLKSVEVYRPSDGVWSSVADMEISRFRPGVAVLDGLLYVMGGEMEEPVVYNTVEIYNPNSNTWTTEILSRNGERTYSGVVIDRPHHFL</sequence>
<reference evidence="4" key="1">
    <citation type="submission" date="2010-06" db="EMBL/GenBank/DDBJ databases">
        <authorList>
            <person name="Jiang H."/>
            <person name="Abraham K."/>
            <person name="Ali S."/>
            <person name="Alsbrooks S.L."/>
            <person name="Anim B.N."/>
            <person name="Anosike U.S."/>
            <person name="Attaway T."/>
            <person name="Bandaranaike D.P."/>
            <person name="Battles P.K."/>
            <person name="Bell S.N."/>
            <person name="Bell A.V."/>
            <person name="Beltran B."/>
            <person name="Bickham C."/>
            <person name="Bustamante Y."/>
            <person name="Caleb T."/>
            <person name="Canada A."/>
            <person name="Cardenas V."/>
            <person name="Carter K."/>
            <person name="Chacko J."/>
            <person name="Chandrabose M.N."/>
            <person name="Chavez D."/>
            <person name="Chavez A."/>
            <person name="Chen L."/>
            <person name="Chu H.-S."/>
            <person name="Claassen K.J."/>
            <person name="Cockrell R."/>
            <person name="Collins M."/>
            <person name="Cooper J.A."/>
            <person name="Cree A."/>
            <person name="Curry S.M."/>
            <person name="Da Y."/>
            <person name="Dao M.D."/>
            <person name="Das B."/>
            <person name="Davila M.-L."/>
            <person name="Davy-Carroll L."/>
            <person name="Denson S."/>
            <person name="Dinh H."/>
            <person name="Ebong V.E."/>
            <person name="Edwards J.R."/>
            <person name="Egan A."/>
            <person name="El-Daye J."/>
            <person name="Escobedo L."/>
            <person name="Fernandez S."/>
            <person name="Fernando P.R."/>
            <person name="Flagg N."/>
            <person name="Forbes L.D."/>
            <person name="Fowler R.G."/>
            <person name="Fu Q."/>
            <person name="Gabisi R.A."/>
            <person name="Ganer J."/>
            <person name="Garbino Pronczuk A."/>
            <person name="Garcia R.M."/>
            <person name="Garner T."/>
            <person name="Garrett T.E."/>
            <person name="Gonzalez D.A."/>
            <person name="Hamid H."/>
            <person name="Hawkins E.S."/>
            <person name="Hirani K."/>
            <person name="Hogues M.E."/>
            <person name="Hollins B."/>
            <person name="Hsiao C.-H."/>
            <person name="Jabil R."/>
            <person name="James M.L."/>
            <person name="Jhangiani S.N."/>
            <person name="Johnson B."/>
            <person name="Johnson Q."/>
            <person name="Joshi V."/>
            <person name="Kalu J.B."/>
            <person name="Kam C."/>
            <person name="Kashfia A."/>
            <person name="Keebler J."/>
            <person name="Kisamo H."/>
            <person name="Kovar C.L."/>
            <person name="Lago L.A."/>
            <person name="Lai C.-Y."/>
            <person name="Laidlaw J."/>
            <person name="Lara F."/>
            <person name="Le T.-K."/>
            <person name="Lee S.L."/>
            <person name="Legall F.H."/>
            <person name="Lemon S.J."/>
            <person name="Lewis L.R."/>
            <person name="Li B."/>
            <person name="Liu Y."/>
            <person name="Liu Y.-S."/>
            <person name="Lopez J."/>
            <person name="Lozado R.J."/>
            <person name="Lu J."/>
            <person name="Madu R.C."/>
            <person name="Maheshwari M."/>
            <person name="Maheshwari R."/>
            <person name="Malloy K."/>
            <person name="Martinez E."/>
            <person name="Mathew T."/>
            <person name="Mercado I.C."/>
            <person name="Mercado C."/>
            <person name="Meyer B."/>
            <person name="Montgomery K."/>
            <person name="Morgan M.B."/>
            <person name="Munidasa M."/>
            <person name="Nazareth L.V."/>
            <person name="Nelson J."/>
            <person name="Ng B.M."/>
            <person name="Nguyen N.B."/>
            <person name="Nguyen P.Q."/>
            <person name="Nguyen T."/>
            <person name="Obregon M."/>
            <person name="Okwuonu G.O."/>
            <person name="Onwere C.G."/>
            <person name="Orozco G."/>
            <person name="Parra A."/>
            <person name="Patel S."/>
            <person name="Patil S."/>
            <person name="Perez A."/>
            <person name="Perez Y."/>
            <person name="Pham C."/>
            <person name="Primus E.L."/>
            <person name="Pu L.-L."/>
            <person name="Puazo M."/>
            <person name="Qin X."/>
            <person name="Quiroz J.B."/>
            <person name="Reese J."/>
            <person name="Richards S."/>
            <person name="Rives C.M."/>
            <person name="Robberts R."/>
            <person name="Ruiz S.J."/>
            <person name="Ruiz M.J."/>
            <person name="Santibanez J."/>
            <person name="Schneider B.W."/>
            <person name="Sisson I."/>
            <person name="Smith M."/>
            <person name="Sodergren E."/>
            <person name="Song X.-Z."/>
            <person name="Song B.B."/>
            <person name="Summersgill H."/>
            <person name="Thelus R."/>
            <person name="Thornton R.D."/>
            <person name="Trejos Z.Y."/>
            <person name="Usmani K."/>
            <person name="Vattathil S."/>
            <person name="Villasana D."/>
            <person name="Walker D.L."/>
            <person name="Wang S."/>
            <person name="Wang K."/>
            <person name="White C.S."/>
            <person name="Williams A.C."/>
            <person name="Williamson J."/>
            <person name="Wilson K."/>
            <person name="Woghiren I.O."/>
            <person name="Woodworth J.R."/>
            <person name="Worley K.C."/>
            <person name="Wright R.A."/>
            <person name="Wu W."/>
            <person name="Young L."/>
            <person name="Zhang L."/>
            <person name="Zhang J."/>
            <person name="Zhu Y."/>
            <person name="Muzny D.M."/>
            <person name="Weinstock G."/>
            <person name="Gibbs R.A."/>
        </authorList>
    </citation>
    <scope>NUCLEOTIDE SEQUENCE [LARGE SCALE GENOMIC DNA]</scope>
    <source>
        <strain evidence="4">LSR1</strain>
    </source>
</reference>
<accession>A0A8R2FE57</accession>
<dbReference type="Pfam" id="PF01344">
    <property type="entry name" value="Kelch_1"/>
    <property type="match status" value="1"/>
</dbReference>
<proteinExistence type="predicted"/>
<dbReference type="EnsemblMetazoa" id="XM_008191515.3">
    <property type="protein sequence ID" value="XP_008189737.2"/>
    <property type="gene ID" value="LOC103311801"/>
</dbReference>